<reference evidence="1" key="1">
    <citation type="journal article" date="2012" name="Science">
        <title>Fermentation, hydrogen, and sulfur metabolism in multiple uncultivated bacterial phyla.</title>
        <authorList>
            <person name="Wrighton K.C."/>
            <person name="Thomas B.C."/>
            <person name="Sharon I."/>
            <person name="Miller C.S."/>
            <person name="Castelle C.J."/>
            <person name="VerBerkmoes N.C."/>
            <person name="Wilkins M.J."/>
            <person name="Hettich R.L."/>
            <person name="Lipton M.S."/>
            <person name="Williams K.H."/>
            <person name="Long P.E."/>
            <person name="Banfield J.F."/>
        </authorList>
    </citation>
    <scope>NUCLEOTIDE SEQUENCE [LARGE SCALE GENOMIC DNA]</scope>
</reference>
<protein>
    <submittedName>
        <fullName evidence="1">Uncharacterized protein</fullName>
    </submittedName>
</protein>
<accession>K1XK15</accession>
<evidence type="ECO:0000313" key="1">
    <source>
        <dbReference type="EMBL" id="EKD25561.1"/>
    </source>
</evidence>
<organism evidence="1">
    <name type="scientific">uncultured bacterium</name>
    <name type="common">gcode 4</name>
    <dbReference type="NCBI Taxonomy" id="1234023"/>
    <lineage>
        <taxon>Bacteria</taxon>
        <taxon>environmental samples</taxon>
    </lineage>
</organism>
<feature type="non-terminal residue" evidence="1">
    <location>
        <position position="82"/>
    </location>
</feature>
<name>K1XK15_9BACT</name>
<gene>
    <name evidence="1" type="ORF">ACD_80C00019G0003</name>
</gene>
<dbReference type="AlphaFoldDB" id="K1XK15"/>
<comment type="caution">
    <text evidence="1">The sequence shown here is derived from an EMBL/GenBank/DDBJ whole genome shotgun (WGS) entry which is preliminary data.</text>
</comment>
<proteinExistence type="predicted"/>
<sequence>METETNMKTKQILDAQGVVPRQLIVIFEDSHRWIHLVVDRRNELILTCSQSNLSDHPHFIMGDVLDFIEDTNLIEKFNFADK</sequence>
<dbReference type="EMBL" id="AMFJ01036026">
    <property type="protein sequence ID" value="EKD25561.1"/>
    <property type="molecule type" value="Genomic_DNA"/>
</dbReference>